<evidence type="ECO:0000313" key="2">
    <source>
        <dbReference type="EMBL" id="CCO21777.1"/>
    </source>
</evidence>
<dbReference type="EMBL" id="HF548329">
    <property type="protein sequence ID" value="CCO21777.1"/>
    <property type="molecule type" value="Genomic_DNA"/>
</dbReference>
<reference evidence="1" key="2">
    <citation type="journal article" date="2013" name="Biotechnol. Biofuels">
        <title>Mining for hemicellulases in the fungus-growing termite Pseudacanthotermes militaris using functional metagenomics.</title>
        <authorList>
            <person name="Bastien G."/>
            <person name="Arnal G."/>
            <person name="Bozonnet S."/>
            <person name="Laguerre S."/>
            <person name="Ferreira F."/>
            <person name="Faure R."/>
            <person name="Henrissat B."/>
            <person name="Lefevre F."/>
            <person name="Robe P."/>
            <person name="Bouchez O."/>
            <person name="Noirot C."/>
            <person name="Dumon C."/>
            <person name="O'Donohue M."/>
        </authorList>
    </citation>
    <scope>NUCLEOTIDE SEQUENCE</scope>
</reference>
<proteinExistence type="predicted"/>
<reference evidence="1" key="1">
    <citation type="submission" date="2012-10" db="EMBL/GenBank/DDBJ databases">
        <authorList>
            <person name="Sandrine L."/>
        </authorList>
    </citation>
    <scope>NUCLEOTIDE SEQUENCE</scope>
</reference>
<dbReference type="Pfam" id="PF12099">
    <property type="entry name" value="DUF3575"/>
    <property type="match status" value="1"/>
</dbReference>
<evidence type="ECO:0000313" key="1">
    <source>
        <dbReference type="EMBL" id="CCO21498.1"/>
    </source>
</evidence>
<dbReference type="InterPro" id="IPR021958">
    <property type="entry name" value="DUF3575"/>
</dbReference>
<organism evidence="1">
    <name type="scientific">termite gut metagenome</name>
    <dbReference type="NCBI Taxonomy" id="433724"/>
    <lineage>
        <taxon>unclassified sequences</taxon>
        <taxon>metagenomes</taxon>
        <taxon>organismal metagenomes</taxon>
    </lineage>
</organism>
<protein>
    <recommendedName>
        <fullName evidence="3">DUF3575 domain-containing protein</fullName>
    </recommendedName>
</protein>
<sequence>MNKTILRKALLAVVAVLALGVAGAQNQRLTLPSVRMSALDAFSEIRRQTGIGVAYSTDRLDANRVVTFPSRTLTVDEAVKTIVESAGVAHSYEDRMILVTGAAEVPRRQEMVMAEGYEPSSAADFNTPLGTRPVNAPEQVVTVQRITREPAVPVSRYGQLSEYAATQGQSPRLAIKTNLLYGLGTLTPNLSLEFATGRKNTLELGVSYNPWNLKGSLESNKKLVHMIIKPEFRWWLCERFDGHFFGAHAIYSRYNIGTYEVPMLFKKEYRYNGHAVGAGVTYGYNWAFAKRWGAEFAIGVGALWLKYDRFDCAACNRDPQSMTKTYFGPTNTSVSLVFLIK</sequence>
<dbReference type="EMBL" id="HF548306">
    <property type="protein sequence ID" value="CCO21498.1"/>
    <property type="molecule type" value="Genomic_DNA"/>
</dbReference>
<gene>
    <name evidence="1" type="ORF">BN138_686</name>
    <name evidence="2" type="ORF">BN138_965</name>
</gene>
<evidence type="ECO:0008006" key="3">
    <source>
        <dbReference type="Google" id="ProtNLM"/>
    </source>
</evidence>
<name>S0DE54_9ZZZZ</name>
<dbReference type="AlphaFoldDB" id="S0DE54"/>
<accession>S0DE54</accession>